<evidence type="ECO:0000256" key="4">
    <source>
        <dbReference type="ARBA" id="ARBA00022679"/>
    </source>
</evidence>
<evidence type="ECO:0000259" key="10">
    <source>
        <dbReference type="SMART" id="SM00642"/>
    </source>
</evidence>
<dbReference type="SUPFAM" id="SSF51445">
    <property type="entry name" value="(Trans)glycosidases"/>
    <property type="match status" value="1"/>
</dbReference>
<dbReference type="InterPro" id="IPR058656">
    <property type="entry name" value="Mok11-13/Ags1-like_GH"/>
</dbReference>
<dbReference type="InterPro" id="IPR058657">
    <property type="entry name" value="Mok11-13/Ags1-like_Ig"/>
</dbReference>
<keyword evidence="3" id="KW-0328">Glycosyltransferase</keyword>
<dbReference type="InterPro" id="IPR058658">
    <property type="entry name" value="Mok11-13/Ags1-like_Ig_2"/>
</dbReference>
<keyword evidence="12" id="KW-1185">Reference proteome</keyword>
<dbReference type="FunFam" id="3.40.50.2000:FF:000058">
    <property type="entry name" value="Alpha-1,3-glucan synthase Ags1"/>
    <property type="match status" value="1"/>
</dbReference>
<dbReference type="Pfam" id="PF08323">
    <property type="entry name" value="Glyco_transf_5"/>
    <property type="match status" value="1"/>
</dbReference>
<evidence type="ECO:0000256" key="7">
    <source>
        <dbReference type="SAM" id="MobiDB-lite"/>
    </source>
</evidence>
<dbReference type="Pfam" id="PF26108">
    <property type="entry name" value="GH_Mok13"/>
    <property type="match status" value="2"/>
</dbReference>
<dbReference type="CDD" id="cd11323">
    <property type="entry name" value="AmyAc_AGS"/>
    <property type="match status" value="1"/>
</dbReference>
<evidence type="ECO:0000256" key="1">
    <source>
        <dbReference type="ARBA" id="ARBA00006122"/>
    </source>
</evidence>
<dbReference type="GO" id="GO:0009277">
    <property type="term" value="C:fungal-type cell wall"/>
    <property type="evidence" value="ECO:0007669"/>
    <property type="project" value="TreeGrafter"/>
</dbReference>
<organism evidence="11 12">
    <name type="scientific">Glutinoglossum americanum</name>
    <dbReference type="NCBI Taxonomy" id="1670608"/>
    <lineage>
        <taxon>Eukaryota</taxon>
        <taxon>Fungi</taxon>
        <taxon>Dikarya</taxon>
        <taxon>Ascomycota</taxon>
        <taxon>Pezizomycotina</taxon>
        <taxon>Geoglossomycetes</taxon>
        <taxon>Geoglossales</taxon>
        <taxon>Geoglossaceae</taxon>
        <taxon>Glutinoglossum</taxon>
    </lineage>
</organism>
<keyword evidence="8" id="KW-0472">Membrane</keyword>
<keyword evidence="8" id="KW-1133">Transmembrane helix</keyword>
<dbReference type="InterPro" id="IPR058659">
    <property type="entry name" value="Mok11-13/Ags1-like_CBM"/>
</dbReference>
<dbReference type="InterPro" id="IPR017853">
    <property type="entry name" value="GH"/>
</dbReference>
<feature type="transmembrane region" description="Helical" evidence="8">
    <location>
        <begin position="2235"/>
        <end position="2255"/>
    </location>
</feature>
<dbReference type="InterPro" id="IPR001296">
    <property type="entry name" value="Glyco_trans_1"/>
</dbReference>
<dbReference type="OrthoDB" id="512920at2759"/>
<dbReference type="InterPro" id="IPR058654">
    <property type="entry name" value="Mok11-14/Ags1-like_TM"/>
</dbReference>
<feature type="transmembrane region" description="Helical" evidence="8">
    <location>
        <begin position="2052"/>
        <end position="2075"/>
    </location>
</feature>
<comment type="similarity">
    <text evidence="1">Belongs to the glycosyltransferase group 1 family.</text>
</comment>
<dbReference type="Pfam" id="PF26114">
    <property type="entry name" value="Ig_2_Mok13"/>
    <property type="match status" value="1"/>
</dbReference>
<dbReference type="SUPFAM" id="SSF53756">
    <property type="entry name" value="UDP-Glycosyltransferase/glycogen phosphorylase"/>
    <property type="match status" value="1"/>
</dbReference>
<comment type="caution">
    <text evidence="11">The sequence shown here is derived from an EMBL/GenBank/DDBJ whole genome shotgun (WGS) entry which is preliminary data.</text>
</comment>
<dbReference type="InterPro" id="IPR013534">
    <property type="entry name" value="Starch_synth_cat_dom"/>
</dbReference>
<proteinExistence type="inferred from homology"/>
<dbReference type="EC" id="2.4.1.183" evidence="2"/>
<dbReference type="GO" id="GO:0047657">
    <property type="term" value="F:alpha-1,3-glucan synthase activity"/>
    <property type="evidence" value="ECO:0007669"/>
    <property type="project" value="UniProtKB-EC"/>
</dbReference>
<dbReference type="Pfam" id="PF00128">
    <property type="entry name" value="Alpha-amylase"/>
    <property type="match status" value="1"/>
</dbReference>
<dbReference type="FunFam" id="3.20.20.80:FF:000073">
    <property type="entry name" value="Alpha-1,3-glucan synthase Ags2"/>
    <property type="match status" value="1"/>
</dbReference>
<dbReference type="InterPro" id="IPR058655">
    <property type="entry name" value="Mok11-14/Ags1-like"/>
</dbReference>
<name>A0A9P8I1J5_9PEZI</name>
<dbReference type="FunFam" id="3.40.50.2000:FF:000052">
    <property type="entry name" value="Alpha-1,3-glucan synthase Ags2"/>
    <property type="match status" value="1"/>
</dbReference>
<feature type="transmembrane region" description="Helical" evidence="8">
    <location>
        <begin position="2204"/>
        <end position="2228"/>
    </location>
</feature>
<feature type="transmembrane region" description="Helical" evidence="8">
    <location>
        <begin position="2011"/>
        <end position="2032"/>
    </location>
</feature>
<dbReference type="Gene3D" id="3.20.20.80">
    <property type="entry name" value="Glycosidases"/>
    <property type="match status" value="1"/>
</dbReference>
<dbReference type="GO" id="GO:0070600">
    <property type="term" value="P:fungal-type cell wall (1-&gt;3)-alpha-glucan biosynthetic process"/>
    <property type="evidence" value="ECO:0007669"/>
    <property type="project" value="TreeGrafter"/>
</dbReference>
<evidence type="ECO:0000256" key="2">
    <source>
        <dbReference type="ARBA" id="ARBA00012688"/>
    </source>
</evidence>
<evidence type="ECO:0000256" key="3">
    <source>
        <dbReference type="ARBA" id="ARBA00022676"/>
    </source>
</evidence>
<evidence type="ECO:0000256" key="6">
    <source>
        <dbReference type="ARBA" id="ARBA00048960"/>
    </source>
</evidence>
<reference evidence="11" key="1">
    <citation type="submission" date="2021-03" db="EMBL/GenBank/DDBJ databases">
        <title>Comparative genomics and phylogenomic investigation of the class Geoglossomycetes provide insights into ecological specialization and systematics.</title>
        <authorList>
            <person name="Melie T."/>
            <person name="Pirro S."/>
            <person name="Miller A.N."/>
            <person name="Quandt A."/>
        </authorList>
    </citation>
    <scope>NUCLEOTIDE SEQUENCE</scope>
    <source>
        <strain evidence="11">GBOQ0MN5Z8</strain>
    </source>
</reference>
<dbReference type="Pfam" id="PF26111">
    <property type="entry name" value="Ig_Mok13"/>
    <property type="match status" value="1"/>
</dbReference>
<dbReference type="Proteomes" id="UP000698800">
    <property type="component" value="Unassembled WGS sequence"/>
</dbReference>
<dbReference type="SMART" id="SM00642">
    <property type="entry name" value="Aamy"/>
    <property type="match status" value="1"/>
</dbReference>
<evidence type="ECO:0000313" key="12">
    <source>
        <dbReference type="Proteomes" id="UP000698800"/>
    </source>
</evidence>
<feature type="transmembrane region" description="Helical" evidence="8">
    <location>
        <begin position="2096"/>
        <end position="2114"/>
    </location>
</feature>
<sequence>MFQFLHSLTSLFFLLIPTITNALHYDPSHVGYNLNENASATTPLDYWGQWDNHEYYPSPENWRMPFYTIFLDRFVNGDPMNDDANGTAWEHDVMSNQFRNGGDVRGLMGSLDYLQGMGIKGLYLAGSPHINFPWSSDGYSPLDLTLLDRHFGSIDDWRAFISEAHSRDMYVIMENTMATMGDLIGFENYLNASTPFRFDEHNAVWKSDRRYHDFHPGNGFNNDCKYPTFWSDKGSTYDDVVDRFHGHCRDSEFDQYGEIAAFGNYTEWQRQLSKFAFVQDRLREWNPNVLAKIKRFSCITISMLDIDGFRIDKALQVTVDAQGDWSEYIRDCARSVGKENFFIPGEVVSGNAFGAVYYGRGKQPDQIANTTQSAVSSTNASDPSLFIRPWEKSALDGAAFHYSVYRALTRFLGLDGVFGAEMDTPVNWVDGWNTILETNDLVNANTGLFDPRHMYGVTNQDVFRWPGIRNGTEKQLLGLFIITLHLPGIPMLVWGEEQAFYVLDSTANNYLYGRSPMTSALAWQAHGCYKVGSQKYFNFPLDKALYGCLDDRVSLDQRNPSHPVRNIIKHMNELRQLYPVLSDGYYLQQLSNQTRDIYLPGSEGTPTETGMWSTVRARFDTQDLGQGNQSIWLVYSNENQTVVFQFNCTDKENALISPFDQGVTIKNLFYPYDEYFLESSSTMLGKSSGHLLGIAWTDSIRLGLENSTKFNGCLSQLTLPAWGFKAFVPREKFMQTSPTITRFLPGHDERIRSKVPIGSAETVQIQIFFSDEMSCQQLVKSLKINSATQDNKTAYLDESSVSCKWATNSAEDPLLYPGQAATAWVFTANLVDVANGIHTITVRNASTADGKRVTNSADRFMFRIGQNDNPMVFTKQSNYTTGLLFKDSDNRLWVSHKAAGADKWRYSLNWGSTYSDWRDYQGGDSPLAPQRWSGTRRQRWDGEHVIVQYWSNATGSSDHIQHADLDGPPRRFPHIFVHGPFNQYGFDAGLPNQMRLSNDALWQFNLMTEWPNKFQFNVWGMNPDGNADQTAVFGDVDNDTVIDRIPPISLIDNIIDIPNPPPSPHLSYRIVLSDAEYTYELIPSGSRWQQLMLYILLGVLPVITGAMAIRAFMASFYHVKWNEKGNVGEKTGIFGSIAGFLKDWRPTKIDPTTASLLPRLRSKNPSNNALAMEAGHPTRRTVLIATMEYDIEDWGIKIKIGGLGVMAQLMGKSLGHQDLIWVIPCVGGIEYPQDRPGEDMIVTILGMQYIVQVQYHTLRNITYVLLDAPVFRQQTKSEPYPPRMDDLNSAIYYSAWNSCIAEAIRRFRVSLYHINDYHGALAPLHLLPTTIPCCLSLHNAEFQGLWPMRTAKERDEVNRVFNLDPVISEKYVQFGEAFNLLHAGASYLRIHQRGFGAVGVSKKYGKRSYARYPIFWGLKSVGSLPNPDPEDVGEWNGEIPVTDDITADEEFEARRGELRVQAQEWAGLEQDPTAELFVFVGRWSLQKGVDLIADVFPAILEKHPKSQLVCIGPVIDLYGKFAALKLDKMMQLYPKRVYSKPEFTALPPYIFSGAEFALIPSRDEPFGLVAVEFGRKGALGVGARVGGLGQMPGWWYTVESTTTRHLLQQFKGAIQEALASKIEVRAKMRARSSLQRFPVARWVEDLDVLQTTAIGVHWKVAGKKSRGRSLSIQPENELLQLPLTIPGITDPATISDTPSPSMPGTPIHFLTDDPSLTPITRPSTPTNPTATPPAWRLSISTIVGTKKDFFLQQTSPFFTDSNGEHSKAFSQKLNELDSRNSEGALCIEEYLIRGEKEWFRTYDDARLGRTGSPTSSLFRGRQGHGSGGVPSSGLARGISPARSSMEDIPIDESETLEAVEDQFFLGEEYVPPRGLKKFVRLKVGDWPIYTFLIAFGQIIAANSYQITLLTGEIGQVAEKLYLIATIYLFASAAWWLLYRTCKSVFVLSVPFLFYGLAFLLVGLAYFVKGFGGKGWMHNVASGLYAVASASGSIFFALNFGDEGGAPVETWVYRACWIQGSQQIYVVVLWYWGSSMTKLTADGVTQQTMVTSSKVIVMVAVPIAVLMFCIGIVLFIGLPDYYHRQPGKVPSFYASLFRRKTILWFFVMVFIQNYFLSAPYGRNWRYLFSSKYVPAWQIALLVAAFFIGVWALFLWYFAALSKRHSWILPVFAIGLGCPRWCQMLWGTSNIGLYVPWAGSAAAGTFAGRALWLWLGVLDALQGVGIGMILLQTLTRFHIAFTLVAGQALGSVATILARATAPNNIGPGDVFPDLSAGAADGLSRPWFWTALLSQILLCGGFFLFFRKEQLSKP</sequence>
<accession>A0A9P8I1J5</accession>
<dbReference type="PANTHER" id="PTHR47182">
    <property type="entry name" value="CELL WALL ALPHA-1,3-GLUCAN SYNTHASE AGS1-RELATED"/>
    <property type="match status" value="1"/>
</dbReference>
<feature type="transmembrane region" description="Helical" evidence="8">
    <location>
        <begin position="1944"/>
        <end position="1967"/>
    </location>
</feature>
<dbReference type="EMBL" id="JAGHQL010000176">
    <property type="protein sequence ID" value="KAH0536867.1"/>
    <property type="molecule type" value="Genomic_DNA"/>
</dbReference>
<dbReference type="Gene3D" id="3.40.50.2000">
    <property type="entry name" value="Glycogen Phosphorylase B"/>
    <property type="match status" value="2"/>
</dbReference>
<feature type="signal peptide" evidence="9">
    <location>
        <begin position="1"/>
        <end position="22"/>
    </location>
</feature>
<keyword evidence="4" id="KW-0808">Transferase</keyword>
<comment type="catalytic activity">
    <reaction evidence="6">
        <text>[(1-&gt;3)-alpha-D-glucosyl](n) + UDP-alpha-D-glucose = [(1-&gt;3)-alpha-D-glucosyl](n+1) + UDP + H(+)</text>
        <dbReference type="Rhea" id="RHEA:19749"/>
        <dbReference type="Rhea" id="RHEA-COMP:11150"/>
        <dbReference type="Rhea" id="RHEA-COMP:11151"/>
        <dbReference type="ChEBI" id="CHEBI:15378"/>
        <dbReference type="ChEBI" id="CHEBI:28100"/>
        <dbReference type="ChEBI" id="CHEBI:58223"/>
        <dbReference type="ChEBI" id="CHEBI:58885"/>
        <dbReference type="EC" id="2.4.1.183"/>
    </reaction>
</comment>
<evidence type="ECO:0000256" key="5">
    <source>
        <dbReference type="ARBA" id="ARBA00023316"/>
    </source>
</evidence>
<feature type="transmembrane region" description="Helical" evidence="8">
    <location>
        <begin position="2284"/>
        <end position="2303"/>
    </location>
</feature>
<feature type="domain" description="Glycosyl hydrolase family 13 catalytic" evidence="10">
    <location>
        <begin position="68"/>
        <end position="518"/>
    </location>
</feature>
<gene>
    <name evidence="11" type="ORF">FGG08_006298</name>
</gene>
<evidence type="ECO:0000256" key="9">
    <source>
        <dbReference type="SAM" id="SignalP"/>
    </source>
</evidence>
<protein>
    <recommendedName>
        <fullName evidence="2">alpha-1,3-glucan synthase</fullName>
        <ecNumber evidence="2">2.4.1.183</ecNumber>
    </recommendedName>
</protein>
<dbReference type="InterPro" id="IPR006047">
    <property type="entry name" value="GH13_cat_dom"/>
</dbReference>
<feature type="transmembrane region" description="Helical" evidence="8">
    <location>
        <begin position="2134"/>
        <end position="2158"/>
    </location>
</feature>
<keyword evidence="5" id="KW-0961">Cell wall biogenesis/degradation</keyword>
<evidence type="ECO:0000256" key="8">
    <source>
        <dbReference type="SAM" id="Phobius"/>
    </source>
</evidence>
<keyword evidence="9" id="KW-0732">Signal</keyword>
<dbReference type="CDD" id="cd06174">
    <property type="entry name" value="MFS"/>
    <property type="match status" value="1"/>
</dbReference>
<keyword evidence="8" id="KW-0812">Transmembrane</keyword>
<evidence type="ECO:0000313" key="11">
    <source>
        <dbReference type="EMBL" id="KAH0536867.1"/>
    </source>
</evidence>
<feature type="transmembrane region" description="Helical" evidence="8">
    <location>
        <begin position="1979"/>
        <end position="1999"/>
    </location>
</feature>
<feature type="chain" id="PRO_5040301632" description="alpha-1,3-glucan synthase" evidence="9">
    <location>
        <begin position="23"/>
        <end position="2311"/>
    </location>
</feature>
<dbReference type="Pfam" id="PF26127">
    <property type="entry name" value="12TM_Mok13"/>
    <property type="match status" value="1"/>
</dbReference>
<feature type="region of interest" description="Disordered" evidence="7">
    <location>
        <begin position="1812"/>
        <end position="1840"/>
    </location>
</feature>
<dbReference type="Pfam" id="PF00534">
    <property type="entry name" value="Glycos_transf_1"/>
    <property type="match status" value="1"/>
</dbReference>
<feature type="transmembrane region" description="Helical" evidence="8">
    <location>
        <begin position="1920"/>
        <end position="1937"/>
    </location>
</feature>
<feature type="transmembrane region" description="Helical" evidence="8">
    <location>
        <begin position="2165"/>
        <end position="2184"/>
    </location>
</feature>
<dbReference type="Pfam" id="PF26122">
    <property type="entry name" value="CBM_Mok13"/>
    <property type="match status" value="1"/>
</dbReference>
<dbReference type="PANTHER" id="PTHR47182:SF2">
    <property type="entry name" value="CELL WALL ALPHA-1,3-GLUCAN SYNTHASE AGS1"/>
    <property type="match status" value="1"/>
</dbReference>